<dbReference type="GO" id="GO:0036221">
    <property type="term" value="F:UTP diphosphatase activity"/>
    <property type="evidence" value="ECO:0007669"/>
    <property type="project" value="RHEA"/>
</dbReference>
<proteinExistence type="inferred from homology"/>
<organism evidence="5 6">
    <name type="scientific">Paremcibacter congregatus</name>
    <dbReference type="NCBI Taxonomy" id="2043170"/>
    <lineage>
        <taxon>Bacteria</taxon>
        <taxon>Pseudomonadati</taxon>
        <taxon>Pseudomonadota</taxon>
        <taxon>Alphaproteobacteria</taxon>
        <taxon>Emcibacterales</taxon>
        <taxon>Emcibacteraceae</taxon>
        <taxon>Paremcibacter</taxon>
    </lineage>
</organism>
<dbReference type="RefSeq" id="WP_099475355.1">
    <property type="nucleotide sequence ID" value="NZ_CP041025.1"/>
</dbReference>
<comment type="caution">
    <text evidence="5">The sequence shown here is derived from an EMBL/GenBank/DDBJ whole genome shotgun (WGS) entry which is preliminary data.</text>
</comment>
<dbReference type="OrthoDB" id="9807767at2"/>
<name>A0A2G4YMC2_9PROT</name>
<comment type="similarity">
    <text evidence="4">Belongs to the Maf family. YhdE subfamily.</text>
</comment>
<dbReference type="FunCoup" id="A0A2G4YMC2">
    <property type="interactions" value="365"/>
</dbReference>
<dbReference type="GO" id="GO:0036218">
    <property type="term" value="F:dTTP diphosphatase activity"/>
    <property type="evidence" value="ECO:0007669"/>
    <property type="project" value="RHEA"/>
</dbReference>
<dbReference type="Gene3D" id="3.90.950.10">
    <property type="match status" value="1"/>
</dbReference>
<comment type="subcellular location">
    <subcellularLocation>
        <location evidence="4">Cytoplasm</location>
    </subcellularLocation>
</comment>
<dbReference type="SUPFAM" id="SSF52972">
    <property type="entry name" value="ITPase-like"/>
    <property type="match status" value="1"/>
</dbReference>
<accession>A0A2G4YMC2</accession>
<reference evidence="5 6" key="1">
    <citation type="submission" date="2017-10" db="EMBL/GenBank/DDBJ databases">
        <title>Frigbacter circumglobatus gen. nov. sp. nov., isolated from sediment cultured in situ.</title>
        <authorList>
            <person name="Zhao Z."/>
        </authorList>
    </citation>
    <scope>NUCLEOTIDE SEQUENCE [LARGE SCALE GENOMIC DNA]</scope>
    <source>
        <strain evidence="5 6">ZYL</strain>
    </source>
</reference>
<evidence type="ECO:0000256" key="4">
    <source>
        <dbReference type="HAMAP-Rule" id="MF_00528"/>
    </source>
</evidence>
<dbReference type="EC" id="3.6.1.9" evidence="4"/>
<dbReference type="PANTHER" id="PTHR43213:SF5">
    <property type="entry name" value="BIFUNCTIONAL DTTP_UTP PYROPHOSPHATASE_METHYLTRANSFERASE PROTEIN-RELATED"/>
    <property type="match status" value="1"/>
</dbReference>
<feature type="site" description="Important for substrate specificity" evidence="4">
    <location>
        <position position="78"/>
    </location>
</feature>
<comment type="cofactor">
    <cofactor evidence="1 4">
        <name>a divalent metal cation</name>
        <dbReference type="ChEBI" id="CHEBI:60240"/>
    </cofactor>
</comment>
<evidence type="ECO:0000313" key="6">
    <source>
        <dbReference type="Proteomes" id="UP000229730"/>
    </source>
</evidence>
<evidence type="ECO:0000256" key="3">
    <source>
        <dbReference type="ARBA" id="ARBA00023080"/>
    </source>
</evidence>
<dbReference type="HAMAP" id="MF_00528">
    <property type="entry name" value="Maf"/>
    <property type="match status" value="1"/>
</dbReference>
<feature type="active site" description="Proton acceptor" evidence="4">
    <location>
        <position position="77"/>
    </location>
</feature>
<feature type="site" description="Important for substrate specificity" evidence="4">
    <location>
        <position position="161"/>
    </location>
</feature>
<comment type="catalytic activity">
    <reaction evidence="4">
        <text>dTTP + H2O = dTMP + diphosphate + H(+)</text>
        <dbReference type="Rhea" id="RHEA:28534"/>
        <dbReference type="ChEBI" id="CHEBI:15377"/>
        <dbReference type="ChEBI" id="CHEBI:15378"/>
        <dbReference type="ChEBI" id="CHEBI:33019"/>
        <dbReference type="ChEBI" id="CHEBI:37568"/>
        <dbReference type="ChEBI" id="CHEBI:63528"/>
        <dbReference type="EC" id="3.6.1.9"/>
    </reaction>
</comment>
<comment type="caution">
    <text evidence="4">Lacks conserved residue(s) required for the propagation of feature annotation.</text>
</comment>
<dbReference type="NCBIfam" id="TIGR00172">
    <property type="entry name" value="maf"/>
    <property type="match status" value="1"/>
</dbReference>
<dbReference type="GO" id="GO:0005737">
    <property type="term" value="C:cytoplasm"/>
    <property type="evidence" value="ECO:0007669"/>
    <property type="project" value="UniProtKB-SubCell"/>
</dbReference>
<keyword evidence="6" id="KW-1185">Reference proteome</keyword>
<dbReference type="CDD" id="cd00555">
    <property type="entry name" value="Maf"/>
    <property type="match status" value="1"/>
</dbReference>
<dbReference type="InterPro" id="IPR003697">
    <property type="entry name" value="Maf-like"/>
</dbReference>
<dbReference type="PANTHER" id="PTHR43213">
    <property type="entry name" value="BIFUNCTIONAL DTTP/UTP PYROPHOSPHATASE/METHYLTRANSFERASE PROTEIN-RELATED"/>
    <property type="match status" value="1"/>
</dbReference>
<dbReference type="Pfam" id="PF02545">
    <property type="entry name" value="Maf"/>
    <property type="match status" value="1"/>
</dbReference>
<evidence type="ECO:0000256" key="2">
    <source>
        <dbReference type="ARBA" id="ARBA00022801"/>
    </source>
</evidence>
<comment type="catalytic activity">
    <reaction evidence="4">
        <text>UTP + H2O = UMP + diphosphate + H(+)</text>
        <dbReference type="Rhea" id="RHEA:29395"/>
        <dbReference type="ChEBI" id="CHEBI:15377"/>
        <dbReference type="ChEBI" id="CHEBI:15378"/>
        <dbReference type="ChEBI" id="CHEBI:33019"/>
        <dbReference type="ChEBI" id="CHEBI:46398"/>
        <dbReference type="ChEBI" id="CHEBI:57865"/>
        <dbReference type="EC" id="3.6.1.9"/>
    </reaction>
</comment>
<dbReference type="AlphaFoldDB" id="A0A2G4YMC2"/>
<dbReference type="InParanoid" id="A0A2G4YMC2"/>
<dbReference type="PIRSF" id="PIRSF006305">
    <property type="entry name" value="Maf"/>
    <property type="match status" value="1"/>
</dbReference>
<keyword evidence="2 4" id="KW-0378">Hydrolase</keyword>
<gene>
    <name evidence="5" type="ORF">CRD36_18060</name>
</gene>
<protein>
    <recommendedName>
        <fullName evidence="4">dTTP/UTP pyrophosphatase</fullName>
        <shortName evidence="4">dTTPase/UTPase</shortName>
        <ecNumber evidence="4">3.6.1.9</ecNumber>
    </recommendedName>
    <alternativeName>
        <fullName evidence="4">Nucleoside triphosphate pyrophosphatase</fullName>
    </alternativeName>
    <alternativeName>
        <fullName evidence="4">Nucleotide pyrophosphatase</fullName>
        <shortName evidence="4">Nucleotide PPase</shortName>
    </alternativeName>
</protein>
<dbReference type="InterPro" id="IPR029001">
    <property type="entry name" value="ITPase-like_fam"/>
</dbReference>
<dbReference type="EMBL" id="PDEM01000033">
    <property type="protein sequence ID" value="PHZ83462.1"/>
    <property type="molecule type" value="Genomic_DNA"/>
</dbReference>
<dbReference type="Proteomes" id="UP000229730">
    <property type="component" value="Unassembled WGS sequence"/>
</dbReference>
<comment type="function">
    <text evidence="4">Nucleoside triphosphate pyrophosphatase that hydrolyzes dTTP and UTP. May have a dual role in cell division arrest and in preventing the incorporation of modified nucleotides into cellular nucleic acids.</text>
</comment>
<keyword evidence="3 4" id="KW-0546">Nucleotide metabolism</keyword>
<keyword evidence="4" id="KW-0963">Cytoplasm</keyword>
<sequence>MTSSLPVSFPLILGSASPRRRELLAQIGLAPDDIVPADIDETPQKSESPRKLAERLAVEKAAALKTAHSDCYILAADTVVALGNRILGKAENTAEARKYLTLLSGRRHKVYSGVSLITPTGTQVSRVVATSVLFKRLSDTDLAAYLSHDEWQGKAGAYAIQGHAARFIKSINGSYSNVVGLPLFETTNMLQGNGYVF</sequence>
<evidence type="ECO:0000313" key="5">
    <source>
        <dbReference type="EMBL" id="PHZ83462.1"/>
    </source>
</evidence>
<evidence type="ECO:0000256" key="1">
    <source>
        <dbReference type="ARBA" id="ARBA00001968"/>
    </source>
</evidence>
<feature type="site" description="Important for substrate specificity" evidence="4">
    <location>
        <position position="19"/>
    </location>
</feature>
<dbReference type="GO" id="GO:0009117">
    <property type="term" value="P:nucleotide metabolic process"/>
    <property type="evidence" value="ECO:0007669"/>
    <property type="project" value="UniProtKB-KW"/>
</dbReference>